<dbReference type="CDD" id="cd04301">
    <property type="entry name" value="NAT_SF"/>
    <property type="match status" value="1"/>
</dbReference>
<reference evidence="2 3" key="1">
    <citation type="submission" date="2021-05" db="EMBL/GenBank/DDBJ databases">
        <title>Culturable bacteria isolated from Daya Bay.</title>
        <authorList>
            <person name="Zheng W."/>
            <person name="Yu S."/>
            <person name="Huang Y."/>
        </authorList>
    </citation>
    <scope>NUCLEOTIDE SEQUENCE [LARGE SCALE GENOMIC DNA]</scope>
    <source>
        <strain evidence="2 3">DP4N28-5</strain>
    </source>
</reference>
<dbReference type="InterPro" id="IPR000182">
    <property type="entry name" value="GNAT_dom"/>
</dbReference>
<dbReference type="PROSITE" id="PS51186">
    <property type="entry name" value="GNAT"/>
    <property type="match status" value="1"/>
</dbReference>
<dbReference type="Proteomes" id="UP000756530">
    <property type="component" value="Unassembled WGS sequence"/>
</dbReference>
<evidence type="ECO:0000313" key="2">
    <source>
        <dbReference type="EMBL" id="MBV7378938.1"/>
    </source>
</evidence>
<sequence length="200" mass="21915">MTLTVTPLIGPEIQRVLSDVARLRIEVFREWPYLYDGDFAYEAEYLADFASSDGAIVVAALDGDTLVGAATGAPFLDHADAFADAFADTDVSLEDVFYCAESVLLPAYRGRGLGHAFFDHREAQARASNFGFCAFCAVIRSDDHPKRPVAPRSLEAFWKGRGYAPLPNAVARFAWKDIGESAATEKALQFWIRPLEGAKS</sequence>
<accession>A0ABS6T129</accession>
<protein>
    <submittedName>
        <fullName evidence="2">GNAT family N-acetyltransferase</fullName>
    </submittedName>
</protein>
<keyword evidence="3" id="KW-1185">Reference proteome</keyword>
<name>A0ABS6T129_9RHOB</name>
<feature type="domain" description="N-acetyltransferase" evidence="1">
    <location>
        <begin position="18"/>
        <end position="179"/>
    </location>
</feature>
<dbReference type="Pfam" id="PF00583">
    <property type="entry name" value="Acetyltransf_1"/>
    <property type="match status" value="1"/>
</dbReference>
<dbReference type="RefSeq" id="WP_218392106.1">
    <property type="nucleotide sequence ID" value="NZ_JAHUZE010000002.1"/>
</dbReference>
<organism evidence="2 3">
    <name type="scientific">Maritimibacter dapengensis</name>
    <dbReference type="NCBI Taxonomy" id="2836868"/>
    <lineage>
        <taxon>Bacteria</taxon>
        <taxon>Pseudomonadati</taxon>
        <taxon>Pseudomonadota</taxon>
        <taxon>Alphaproteobacteria</taxon>
        <taxon>Rhodobacterales</taxon>
        <taxon>Roseobacteraceae</taxon>
        <taxon>Maritimibacter</taxon>
    </lineage>
</organism>
<evidence type="ECO:0000313" key="3">
    <source>
        <dbReference type="Proteomes" id="UP000756530"/>
    </source>
</evidence>
<dbReference type="EMBL" id="JAHUZE010000002">
    <property type="protein sequence ID" value="MBV7378938.1"/>
    <property type="molecule type" value="Genomic_DNA"/>
</dbReference>
<gene>
    <name evidence="2" type="ORF">KJP28_08360</name>
</gene>
<comment type="caution">
    <text evidence="2">The sequence shown here is derived from an EMBL/GenBank/DDBJ whole genome shotgun (WGS) entry which is preliminary data.</text>
</comment>
<proteinExistence type="predicted"/>
<evidence type="ECO:0000259" key="1">
    <source>
        <dbReference type="PROSITE" id="PS51186"/>
    </source>
</evidence>